<keyword evidence="16" id="KW-1185">Reference proteome</keyword>
<dbReference type="EMBL" id="PQFF01000288">
    <property type="protein sequence ID" value="RHZ65445.1"/>
    <property type="molecule type" value="Genomic_DNA"/>
</dbReference>
<dbReference type="NCBIfam" id="TIGR00499">
    <property type="entry name" value="lysS_bact"/>
    <property type="match status" value="1"/>
</dbReference>
<dbReference type="InterPro" id="IPR018149">
    <property type="entry name" value="Lys-tRNA-synth_II_C"/>
</dbReference>
<evidence type="ECO:0000256" key="2">
    <source>
        <dbReference type="ARBA" id="ARBA00008226"/>
    </source>
</evidence>
<dbReference type="PRINTS" id="PR00982">
    <property type="entry name" value="TRNASYNTHLYS"/>
</dbReference>
<keyword evidence="10" id="KW-0030">Aminoacyl-tRNA synthetase</keyword>
<proteinExistence type="inferred from homology"/>
<evidence type="ECO:0000256" key="13">
    <source>
        <dbReference type="ARBA" id="ARBA00067316"/>
    </source>
</evidence>
<dbReference type="PANTHER" id="PTHR42918">
    <property type="entry name" value="LYSYL-TRNA SYNTHETASE"/>
    <property type="match status" value="1"/>
</dbReference>
<dbReference type="OrthoDB" id="21243at2759"/>
<comment type="catalytic activity">
    <reaction evidence="12">
        <text>tRNA(Lys) + L-lysine + ATP = L-lysyl-tRNA(Lys) + AMP + diphosphate</text>
        <dbReference type="Rhea" id="RHEA:20792"/>
        <dbReference type="Rhea" id="RHEA-COMP:9696"/>
        <dbReference type="Rhea" id="RHEA-COMP:9697"/>
        <dbReference type="ChEBI" id="CHEBI:30616"/>
        <dbReference type="ChEBI" id="CHEBI:32551"/>
        <dbReference type="ChEBI" id="CHEBI:33019"/>
        <dbReference type="ChEBI" id="CHEBI:78442"/>
        <dbReference type="ChEBI" id="CHEBI:78529"/>
        <dbReference type="ChEBI" id="CHEBI:456215"/>
        <dbReference type="EC" id="6.1.1.6"/>
    </reaction>
</comment>
<comment type="similarity">
    <text evidence="2">Belongs to the class-II aminoacyl-tRNA synthetase family.</text>
</comment>
<feature type="domain" description="Aminoacyl-transfer RNA synthetases class-II family profile" evidence="14">
    <location>
        <begin position="9"/>
        <end position="357"/>
    </location>
</feature>
<evidence type="ECO:0000256" key="5">
    <source>
        <dbReference type="ARBA" id="ARBA00022490"/>
    </source>
</evidence>
<gene>
    <name evidence="15" type="ORF">Glove_315g60</name>
</gene>
<dbReference type="InterPro" id="IPR004364">
    <property type="entry name" value="Aa-tRNA-synt_II"/>
</dbReference>
<organism evidence="15 16">
    <name type="scientific">Diversispora epigaea</name>
    <dbReference type="NCBI Taxonomy" id="1348612"/>
    <lineage>
        <taxon>Eukaryota</taxon>
        <taxon>Fungi</taxon>
        <taxon>Fungi incertae sedis</taxon>
        <taxon>Mucoromycota</taxon>
        <taxon>Glomeromycotina</taxon>
        <taxon>Glomeromycetes</taxon>
        <taxon>Diversisporales</taxon>
        <taxon>Diversisporaceae</taxon>
        <taxon>Diversispora</taxon>
    </lineage>
</organism>
<keyword evidence="7" id="KW-0547">Nucleotide-binding</keyword>
<protein>
    <recommendedName>
        <fullName evidence="13">Probable lysine--tRNA ligase, cytoplasmic</fullName>
        <ecNumber evidence="4">6.1.1.6</ecNumber>
    </recommendedName>
    <alternativeName>
        <fullName evidence="11">Lysyl-tRNA synthetase</fullName>
    </alternativeName>
</protein>
<reference evidence="15 16" key="1">
    <citation type="submission" date="2018-08" db="EMBL/GenBank/DDBJ databases">
        <title>Genome and evolution of the arbuscular mycorrhizal fungus Diversispora epigaea (formerly Glomus versiforme) and its bacterial endosymbionts.</title>
        <authorList>
            <person name="Sun X."/>
            <person name="Fei Z."/>
            <person name="Harrison M."/>
        </authorList>
    </citation>
    <scope>NUCLEOTIDE SEQUENCE [LARGE SCALE GENOMIC DNA]</scope>
    <source>
        <strain evidence="15 16">IT104</strain>
    </source>
</reference>
<dbReference type="CDD" id="cd00775">
    <property type="entry name" value="LysRS_core"/>
    <property type="match status" value="1"/>
</dbReference>
<dbReference type="GO" id="GO:0004824">
    <property type="term" value="F:lysine-tRNA ligase activity"/>
    <property type="evidence" value="ECO:0007669"/>
    <property type="project" value="UniProtKB-EC"/>
</dbReference>
<comment type="subcellular location">
    <subcellularLocation>
        <location evidence="1">Cytoplasm</location>
    </subcellularLocation>
</comment>
<dbReference type="GO" id="GO:0005524">
    <property type="term" value="F:ATP binding"/>
    <property type="evidence" value="ECO:0007669"/>
    <property type="project" value="UniProtKB-KW"/>
</dbReference>
<comment type="subunit">
    <text evidence="3">Homodimer.</text>
</comment>
<dbReference type="AlphaFoldDB" id="A0A397HQJ5"/>
<keyword evidence="9" id="KW-0648">Protein biosynthesis</keyword>
<name>A0A397HQJ5_9GLOM</name>
<keyword evidence="6" id="KW-0436">Ligase</keyword>
<dbReference type="PANTHER" id="PTHR42918:SF9">
    <property type="entry name" value="LYSINE--TRNA LIGASE"/>
    <property type="match status" value="1"/>
</dbReference>
<evidence type="ECO:0000256" key="9">
    <source>
        <dbReference type="ARBA" id="ARBA00022917"/>
    </source>
</evidence>
<dbReference type="InterPro" id="IPR045864">
    <property type="entry name" value="aa-tRNA-synth_II/BPL/LPL"/>
</dbReference>
<dbReference type="InterPro" id="IPR002313">
    <property type="entry name" value="Lys-tRNA-ligase_II"/>
</dbReference>
<dbReference type="GO" id="GO:0006430">
    <property type="term" value="P:lysyl-tRNA aminoacylation"/>
    <property type="evidence" value="ECO:0007669"/>
    <property type="project" value="InterPro"/>
</dbReference>
<accession>A0A397HQJ5</accession>
<evidence type="ECO:0000313" key="16">
    <source>
        <dbReference type="Proteomes" id="UP000266861"/>
    </source>
</evidence>
<dbReference type="FunFam" id="3.30.930.10:FF:000238">
    <property type="entry name" value="Lysine--tRNA ligase"/>
    <property type="match status" value="1"/>
</dbReference>
<sequence length="364" mass="42483">MNNDVREKFIIRTKIINYIRKFLNNLGFLEVETPMMTFTASGATAKPFVTHHADFKRDIFMRIAPELYLKQLVIGGLDRVYEIGRQFRNESIDMTHNPEFTSCEFYMAYNDMYDLMNITENLLSNMVKEIIGKSVIKCQRKNNNKREEYNKGGNDKDDNDDKEIEIDFTPPFKRLDVINYLEQILDIKFPLPHEWGTEATNEFLENICIKHHVKCNPPRTNSRLLEKLISKFIQPNCKSPTFLTGFPTIMCPLSKRHRDHPGISERFEVFIAESELINAYTELNDPFEQRERFNEQMKIKKDKGDKEIQLIDESFCTSLEYGLPPTAGWGLGIDRLTMILTNSISIKEVLLFPTIKPIESNNRS</sequence>
<evidence type="ECO:0000259" key="14">
    <source>
        <dbReference type="PROSITE" id="PS50862"/>
    </source>
</evidence>
<evidence type="ECO:0000256" key="8">
    <source>
        <dbReference type="ARBA" id="ARBA00022840"/>
    </source>
</evidence>
<evidence type="ECO:0000313" key="15">
    <source>
        <dbReference type="EMBL" id="RHZ65445.1"/>
    </source>
</evidence>
<comment type="caution">
    <text evidence="15">The sequence shown here is derived from an EMBL/GenBank/DDBJ whole genome shotgun (WGS) entry which is preliminary data.</text>
</comment>
<dbReference type="STRING" id="1348612.A0A397HQJ5"/>
<dbReference type="PROSITE" id="PS50862">
    <property type="entry name" value="AA_TRNA_LIGASE_II"/>
    <property type="match status" value="1"/>
</dbReference>
<dbReference type="SUPFAM" id="SSF55681">
    <property type="entry name" value="Class II aaRS and biotin synthetases"/>
    <property type="match status" value="1"/>
</dbReference>
<evidence type="ECO:0000256" key="12">
    <source>
        <dbReference type="ARBA" id="ARBA00048573"/>
    </source>
</evidence>
<dbReference type="GO" id="GO:0000049">
    <property type="term" value="F:tRNA binding"/>
    <property type="evidence" value="ECO:0007669"/>
    <property type="project" value="TreeGrafter"/>
</dbReference>
<evidence type="ECO:0000256" key="4">
    <source>
        <dbReference type="ARBA" id="ARBA00013166"/>
    </source>
</evidence>
<keyword evidence="8" id="KW-0067">ATP-binding</keyword>
<evidence type="ECO:0000256" key="1">
    <source>
        <dbReference type="ARBA" id="ARBA00004496"/>
    </source>
</evidence>
<dbReference type="GO" id="GO:0005829">
    <property type="term" value="C:cytosol"/>
    <property type="evidence" value="ECO:0007669"/>
    <property type="project" value="TreeGrafter"/>
</dbReference>
<evidence type="ECO:0000256" key="6">
    <source>
        <dbReference type="ARBA" id="ARBA00022598"/>
    </source>
</evidence>
<dbReference type="InterPro" id="IPR006195">
    <property type="entry name" value="aa-tRNA-synth_II"/>
</dbReference>
<evidence type="ECO:0000256" key="11">
    <source>
        <dbReference type="ARBA" id="ARBA00030563"/>
    </source>
</evidence>
<dbReference type="Proteomes" id="UP000266861">
    <property type="component" value="Unassembled WGS sequence"/>
</dbReference>
<evidence type="ECO:0000256" key="7">
    <source>
        <dbReference type="ARBA" id="ARBA00022741"/>
    </source>
</evidence>
<dbReference type="Pfam" id="PF00152">
    <property type="entry name" value="tRNA-synt_2"/>
    <property type="match status" value="1"/>
</dbReference>
<dbReference type="Gene3D" id="3.30.930.10">
    <property type="entry name" value="Bira Bifunctional Protein, Domain 2"/>
    <property type="match status" value="1"/>
</dbReference>
<evidence type="ECO:0000256" key="3">
    <source>
        <dbReference type="ARBA" id="ARBA00011738"/>
    </source>
</evidence>
<dbReference type="EC" id="6.1.1.6" evidence="4"/>
<evidence type="ECO:0000256" key="10">
    <source>
        <dbReference type="ARBA" id="ARBA00023146"/>
    </source>
</evidence>
<keyword evidence="5" id="KW-0963">Cytoplasm</keyword>